<reference evidence="2" key="1">
    <citation type="submission" date="2022-08" db="EMBL/GenBank/DDBJ databases">
        <authorList>
            <person name="Gutierrez-Valencia J."/>
        </authorList>
    </citation>
    <scope>NUCLEOTIDE SEQUENCE</scope>
</reference>
<keyword evidence="3" id="KW-1185">Reference proteome</keyword>
<sequence length="461" mass="50273">MANDDDVRVQVLSTSLVHANNKTTPPSERIPLTPCDLRLLLVGTIQKGLLFRKPAAADTSAAAAFVDNLKSSFSAALASFYPFAGRLSADEHPEDGTAAVYIDCNDAGAPFVHASAAGVSVADILDPVYIPPVLWSFFPLNWLRNHHGFHHPLAAVQVTELSDGIFVGWTISHAVADGATIWKFVKLWSALCRQGDDDSSSSTAAAFSRDWFIDEKHRPIKIPITKIEELEQEDDDKIVLKLKERILHFSRRKLEDLKSRANAEAADIAGFRGNISSLQSLISHLWRAVVIRNKNIPDPDSEEEAVFIVQVGLRSRFVPEDYFGNAVIPWPIVVKLKELSGGRDKGLGRVAAEVNKVVAGLTVEKLKGAVESWIENPKMPTVRGFVAGGMVLSSSPRFDVYGNDFGWGKPVAVRSGSGNKFDGKLTVYPGVENGSVDVEICLSPEMAARLESDTEFMAALE</sequence>
<accession>A0AAV0MVF7</accession>
<dbReference type="PANTHER" id="PTHR31896">
    <property type="entry name" value="FAMILY REGULATORY PROTEIN, PUTATIVE (AFU_ORTHOLOGUE AFUA_3G14730)-RELATED"/>
    <property type="match status" value="1"/>
</dbReference>
<dbReference type="EMBL" id="CAMGYJ010000007">
    <property type="protein sequence ID" value="CAI0450377.1"/>
    <property type="molecule type" value="Genomic_DNA"/>
</dbReference>
<keyword evidence="1" id="KW-0808">Transferase</keyword>
<evidence type="ECO:0000313" key="3">
    <source>
        <dbReference type="Proteomes" id="UP001154282"/>
    </source>
</evidence>
<dbReference type="GO" id="GO:0016740">
    <property type="term" value="F:transferase activity"/>
    <property type="evidence" value="ECO:0007669"/>
    <property type="project" value="UniProtKB-KW"/>
</dbReference>
<name>A0AAV0MVF7_9ROSI</name>
<proteinExistence type="predicted"/>
<organism evidence="2 3">
    <name type="scientific">Linum tenue</name>
    <dbReference type="NCBI Taxonomy" id="586396"/>
    <lineage>
        <taxon>Eukaryota</taxon>
        <taxon>Viridiplantae</taxon>
        <taxon>Streptophyta</taxon>
        <taxon>Embryophyta</taxon>
        <taxon>Tracheophyta</taxon>
        <taxon>Spermatophyta</taxon>
        <taxon>Magnoliopsida</taxon>
        <taxon>eudicotyledons</taxon>
        <taxon>Gunneridae</taxon>
        <taxon>Pentapetalae</taxon>
        <taxon>rosids</taxon>
        <taxon>fabids</taxon>
        <taxon>Malpighiales</taxon>
        <taxon>Linaceae</taxon>
        <taxon>Linum</taxon>
    </lineage>
</organism>
<gene>
    <name evidence="2" type="ORF">LITE_LOCUS30492</name>
</gene>
<dbReference type="PANTHER" id="PTHR31896:SF43">
    <property type="entry name" value="PROTEIN ENHANCED PSEUDOMONAS SUSCEPTIBILITY 1"/>
    <property type="match status" value="1"/>
</dbReference>
<comment type="caution">
    <text evidence="2">The sequence shown here is derived from an EMBL/GenBank/DDBJ whole genome shotgun (WGS) entry which is preliminary data.</text>
</comment>
<protein>
    <recommendedName>
        <fullName evidence="4">HXXXD-type acyl-transferase family protein</fullName>
    </recommendedName>
</protein>
<evidence type="ECO:0000313" key="2">
    <source>
        <dbReference type="EMBL" id="CAI0450377.1"/>
    </source>
</evidence>
<dbReference type="InterPro" id="IPR051283">
    <property type="entry name" value="Sec_Metabolite_Acyltrans"/>
</dbReference>
<dbReference type="Gene3D" id="3.30.559.10">
    <property type="entry name" value="Chloramphenicol acetyltransferase-like domain"/>
    <property type="match status" value="2"/>
</dbReference>
<evidence type="ECO:0008006" key="4">
    <source>
        <dbReference type="Google" id="ProtNLM"/>
    </source>
</evidence>
<dbReference type="AlphaFoldDB" id="A0AAV0MVF7"/>
<dbReference type="Proteomes" id="UP001154282">
    <property type="component" value="Unassembled WGS sequence"/>
</dbReference>
<evidence type="ECO:0000256" key="1">
    <source>
        <dbReference type="ARBA" id="ARBA00022679"/>
    </source>
</evidence>
<dbReference type="Pfam" id="PF02458">
    <property type="entry name" value="Transferase"/>
    <property type="match status" value="1"/>
</dbReference>
<dbReference type="InterPro" id="IPR023213">
    <property type="entry name" value="CAT-like_dom_sf"/>
</dbReference>